<evidence type="ECO:0000313" key="6">
    <source>
        <dbReference type="EMBL" id="MDT0630707.1"/>
    </source>
</evidence>
<keyword evidence="7" id="KW-1185">Reference proteome</keyword>
<keyword evidence="3" id="KW-0547">Nucleotide-binding</keyword>
<dbReference type="PANTHER" id="PTHR43605">
    <property type="entry name" value="ACYL-COENZYME A SYNTHETASE"/>
    <property type="match status" value="1"/>
</dbReference>
<dbReference type="RefSeq" id="WP_311661999.1">
    <property type="nucleotide sequence ID" value="NZ_JAVRHT010000004.1"/>
</dbReference>
<name>A0ABU3BN27_9BACT</name>
<evidence type="ECO:0000313" key="7">
    <source>
        <dbReference type="Proteomes" id="UP001267426"/>
    </source>
</evidence>
<dbReference type="EMBL" id="JAVRHT010000004">
    <property type="protein sequence ID" value="MDT0630707.1"/>
    <property type="molecule type" value="Genomic_DNA"/>
</dbReference>
<accession>A0ABU3BN27</accession>
<dbReference type="SUPFAM" id="SSF56801">
    <property type="entry name" value="Acetyl-CoA synthetase-like"/>
    <property type="match status" value="1"/>
</dbReference>
<dbReference type="Gene3D" id="3.40.50.12780">
    <property type="entry name" value="N-terminal domain of ligase-like"/>
    <property type="match status" value="1"/>
</dbReference>
<organism evidence="6 7">
    <name type="scientific">Rubrivirga litoralis</name>
    <dbReference type="NCBI Taxonomy" id="3075598"/>
    <lineage>
        <taxon>Bacteria</taxon>
        <taxon>Pseudomonadati</taxon>
        <taxon>Rhodothermota</taxon>
        <taxon>Rhodothermia</taxon>
        <taxon>Rhodothermales</taxon>
        <taxon>Rubricoccaceae</taxon>
        <taxon>Rubrivirga</taxon>
    </lineage>
</organism>
<evidence type="ECO:0000256" key="2">
    <source>
        <dbReference type="ARBA" id="ARBA00022598"/>
    </source>
</evidence>
<proteinExistence type="inferred from homology"/>
<protein>
    <recommendedName>
        <fullName evidence="5">AMP-dependent synthetase/ligase domain-containing protein</fullName>
    </recommendedName>
</protein>
<gene>
    <name evidence="6" type="ORF">RM540_03015</name>
</gene>
<evidence type="ECO:0000256" key="4">
    <source>
        <dbReference type="ARBA" id="ARBA00022840"/>
    </source>
</evidence>
<feature type="domain" description="AMP-dependent synthetase/ligase" evidence="5">
    <location>
        <begin position="42"/>
        <end position="105"/>
    </location>
</feature>
<reference evidence="6 7" key="1">
    <citation type="submission" date="2023-09" db="EMBL/GenBank/DDBJ databases">
        <authorList>
            <person name="Rey-Velasco X."/>
        </authorList>
    </citation>
    <scope>NUCLEOTIDE SEQUENCE [LARGE SCALE GENOMIC DNA]</scope>
    <source>
        <strain evidence="6 7">F394</strain>
    </source>
</reference>
<comment type="caution">
    <text evidence="6">The sequence shown here is derived from an EMBL/GenBank/DDBJ whole genome shotgun (WGS) entry which is preliminary data.</text>
</comment>
<dbReference type="Proteomes" id="UP001267426">
    <property type="component" value="Unassembled WGS sequence"/>
</dbReference>
<evidence type="ECO:0000259" key="5">
    <source>
        <dbReference type="Pfam" id="PF00501"/>
    </source>
</evidence>
<dbReference type="InterPro" id="IPR042099">
    <property type="entry name" value="ANL_N_sf"/>
</dbReference>
<keyword evidence="4" id="KW-0067">ATP-binding</keyword>
<evidence type="ECO:0000256" key="3">
    <source>
        <dbReference type="ARBA" id="ARBA00022741"/>
    </source>
</evidence>
<keyword evidence="2" id="KW-0436">Ligase</keyword>
<dbReference type="InterPro" id="IPR000873">
    <property type="entry name" value="AMP-dep_synth/lig_dom"/>
</dbReference>
<evidence type="ECO:0000256" key="1">
    <source>
        <dbReference type="ARBA" id="ARBA00006432"/>
    </source>
</evidence>
<dbReference type="PANTHER" id="PTHR43605:SF10">
    <property type="entry name" value="ACYL-COA SYNTHETASE MEDIUM CHAIN FAMILY MEMBER 3"/>
    <property type="match status" value="1"/>
</dbReference>
<sequence length="126" mass="14433">MSAQAFRDARDTLLDTRTDLAAARERFTWPTLDRFNWALDGFDAWAAEHADAPALWIEGDEGTAARLSFGELSDRSDTFLRRQGVGRGDRVLLMLPNRVELWEAETGEGRRPNEFWEEDFEAELRG</sequence>
<comment type="similarity">
    <text evidence="1">Belongs to the ATP-dependent AMP-binding enzyme family.</text>
</comment>
<dbReference type="InterPro" id="IPR051087">
    <property type="entry name" value="Mitochondrial_ACSM"/>
</dbReference>
<dbReference type="Pfam" id="PF00501">
    <property type="entry name" value="AMP-binding"/>
    <property type="match status" value="1"/>
</dbReference>